<evidence type="ECO:0000256" key="3">
    <source>
        <dbReference type="ARBA" id="ARBA00022989"/>
    </source>
</evidence>
<feature type="domain" description="HTTM-like" evidence="6">
    <location>
        <begin position="15"/>
        <end position="291"/>
    </location>
</feature>
<dbReference type="GO" id="GO:0012505">
    <property type="term" value="C:endomembrane system"/>
    <property type="evidence" value="ECO:0007669"/>
    <property type="project" value="UniProtKB-SubCell"/>
</dbReference>
<feature type="transmembrane region" description="Helical" evidence="5">
    <location>
        <begin position="272"/>
        <end position="292"/>
    </location>
</feature>
<evidence type="ECO:0000313" key="7">
    <source>
        <dbReference type="EMBL" id="RQH45413.1"/>
    </source>
</evidence>
<evidence type="ECO:0000259" key="6">
    <source>
        <dbReference type="SMART" id="SM00752"/>
    </source>
</evidence>
<evidence type="ECO:0000256" key="1">
    <source>
        <dbReference type="ARBA" id="ARBA00004127"/>
    </source>
</evidence>
<feature type="transmembrane region" description="Helical" evidence="5">
    <location>
        <begin position="249"/>
        <end position="266"/>
    </location>
</feature>
<keyword evidence="4 5" id="KW-0472">Membrane</keyword>
<feature type="transmembrane region" description="Helical" evidence="5">
    <location>
        <begin position="429"/>
        <end position="447"/>
    </location>
</feature>
<keyword evidence="2 5" id="KW-0812">Transmembrane</keyword>
<comment type="subcellular location">
    <subcellularLocation>
        <location evidence="1">Endomembrane system</location>
        <topology evidence="1">Multi-pass membrane protein</topology>
    </subcellularLocation>
</comment>
<accession>A0A3N6PWS4</accession>
<dbReference type="OrthoDB" id="128729at2"/>
<feature type="transmembrane region" description="Helical" evidence="5">
    <location>
        <begin position="370"/>
        <end position="388"/>
    </location>
</feature>
<dbReference type="EMBL" id="RCBY01000047">
    <property type="protein sequence ID" value="RQH45413.1"/>
    <property type="molecule type" value="Genomic_DNA"/>
</dbReference>
<protein>
    <submittedName>
        <fullName evidence="7">HTTM domain-containing protein</fullName>
    </submittedName>
</protein>
<feature type="transmembrane region" description="Helical" evidence="5">
    <location>
        <begin position="79"/>
        <end position="99"/>
    </location>
</feature>
<evidence type="ECO:0000256" key="2">
    <source>
        <dbReference type="ARBA" id="ARBA00022692"/>
    </source>
</evidence>
<dbReference type="AlphaFoldDB" id="A0A3N6PWS4"/>
<dbReference type="PANTHER" id="PTHR39535">
    <property type="entry name" value="SPORULATION-DELAYING PROTEIN SDPB"/>
    <property type="match status" value="1"/>
</dbReference>
<proteinExistence type="predicted"/>
<gene>
    <name evidence="7" type="ORF">D5R40_10770</name>
</gene>
<dbReference type="PANTHER" id="PTHR39535:SF2">
    <property type="entry name" value="HTTM DOMAIN-CONTAINING PROTEIN"/>
    <property type="match status" value="1"/>
</dbReference>
<evidence type="ECO:0000256" key="5">
    <source>
        <dbReference type="SAM" id="Phobius"/>
    </source>
</evidence>
<dbReference type="Proteomes" id="UP000269154">
    <property type="component" value="Unassembled WGS sequence"/>
</dbReference>
<keyword evidence="8" id="KW-1185">Reference proteome</keyword>
<feature type="transmembrane region" description="Helical" evidence="5">
    <location>
        <begin position="164"/>
        <end position="184"/>
    </location>
</feature>
<comment type="caution">
    <text evidence="7">The sequence shown here is derived from an EMBL/GenBank/DDBJ whole genome shotgun (WGS) entry which is preliminary data.</text>
</comment>
<evidence type="ECO:0000313" key="8">
    <source>
        <dbReference type="Proteomes" id="UP000269154"/>
    </source>
</evidence>
<reference evidence="7 8" key="1">
    <citation type="journal article" date="2018" name="ACS Chem. Biol.">
        <title>Ketoreductase domain dysfunction expands chemodiversity: malyngamide biosynthesis in the cyanobacterium Okeania hirsuta.</title>
        <authorList>
            <person name="Moss N.A."/>
            <person name="Leao T."/>
            <person name="Rankin M."/>
            <person name="McCullough T.M."/>
            <person name="Qu P."/>
            <person name="Korobeynikov A."/>
            <person name="Smith J.L."/>
            <person name="Gerwick L."/>
            <person name="Gerwick W.H."/>
        </authorList>
    </citation>
    <scope>NUCLEOTIDE SEQUENCE [LARGE SCALE GENOMIC DNA]</scope>
    <source>
        <strain evidence="7 8">PAB10Feb10-1</strain>
    </source>
</reference>
<dbReference type="RefSeq" id="WP_124154624.1">
    <property type="nucleotide sequence ID" value="NZ_CAWOLW010000412.1"/>
</dbReference>
<name>A0A3N6PWS4_9CYAN</name>
<dbReference type="InterPro" id="IPR052964">
    <property type="entry name" value="Sporulation_signal_mat"/>
</dbReference>
<evidence type="ECO:0000256" key="4">
    <source>
        <dbReference type="ARBA" id="ARBA00023136"/>
    </source>
</evidence>
<feature type="transmembrane region" description="Helical" evidence="5">
    <location>
        <begin position="223"/>
        <end position="242"/>
    </location>
</feature>
<dbReference type="SMART" id="SM00752">
    <property type="entry name" value="HTTM"/>
    <property type="match status" value="1"/>
</dbReference>
<sequence length="621" mass="71739">MSKPNFFSLLKLDEIIGLDLRSLAIFRIGLALMTLTDIIIRSQALNAHYTDNGLLPRSALIDMLNPWDWSINLISGHPFIQGLIFAVAIFFALAMLFGYRTRLATIATWALIISLNNRNPVLIFAADHVLRAMLFWSMFLPLGACYSIDSALNSARNPLPKRVCSGATLAFLIQLCYIYIWSAAFKTKSDIWWPDGDAVYYSLSFDQYSTAFGQFLLSFPQEILKLLTISALIFEWVGPLIIFIPFRNALFRCIAIVSFVLLHIGFELCFHIGILSYLSIVNWLALTPSVIWDKAEQKIENQQRQGLTIYYDADCGFCKKVVYLLRTFLILPKTPILMAQDYPSIYEDMLAENSWVVEDWQQNRYFKWEGIIYVVSLSPLFSFLVPILKWQPLKSLGTKIYETIASNRQFAGKFTAPLKFRPIEVCPSLILNLITITLLLLTTMWNFRSFVKQTYASRQEQKNDWITASHKLLNRRTLQYIHPIGYMTRLDQTWSIFAPAPPRDDGWHVIEGKLKDGSTVNVLAEEQPISWDKPNIKQRQELYETIQWRVYFITLNRAVGKKLYPDYAAYLCRQWNSTHKGQKQLDGLIIYYMDERTVPPNEIQTVEKTVHYEKSCSNKSE</sequence>
<keyword evidence="3 5" id="KW-1133">Transmembrane helix</keyword>
<organism evidence="7 8">
    <name type="scientific">Okeania hirsuta</name>
    <dbReference type="NCBI Taxonomy" id="1458930"/>
    <lineage>
        <taxon>Bacteria</taxon>
        <taxon>Bacillati</taxon>
        <taxon>Cyanobacteriota</taxon>
        <taxon>Cyanophyceae</taxon>
        <taxon>Oscillatoriophycideae</taxon>
        <taxon>Oscillatoriales</taxon>
        <taxon>Microcoleaceae</taxon>
        <taxon>Okeania</taxon>
    </lineage>
</organism>
<dbReference type="InterPro" id="IPR011020">
    <property type="entry name" value="HTTM-like"/>
</dbReference>